<evidence type="ECO:0000313" key="1">
    <source>
        <dbReference type="EMBL" id="TWT51526.1"/>
    </source>
</evidence>
<protein>
    <recommendedName>
        <fullName evidence="3">DUF1802 family protein</fullName>
    </recommendedName>
</protein>
<sequence>MMKPTMNPRDCSVHEEAHALKDWAVVCEALRSGHQSVLLRTGGIREDHGEFRIKSDRFWLFPTRFHQTVELITPEFAEKMPGNEVPIASSATANEIPIQVFCEVQMSCYIDDLSQLSTIRNLHVLKDEVTHQRFEYRSPGLTALFVRAFSFPKPVLVEHTDQYDGCKSWLTLSVPLSTSGLNAVLSDEEFERRIDEFKRATGSSMRLHHPSD</sequence>
<dbReference type="OrthoDB" id="9808776at2"/>
<proteinExistence type="predicted"/>
<accession>A0A5C5WL53</accession>
<evidence type="ECO:0008006" key="3">
    <source>
        <dbReference type="Google" id="ProtNLM"/>
    </source>
</evidence>
<dbReference type="AlphaFoldDB" id="A0A5C5WL53"/>
<gene>
    <name evidence="1" type="ORF">KOR42_35740</name>
</gene>
<name>A0A5C5WL53_9PLAN</name>
<dbReference type="Proteomes" id="UP000317243">
    <property type="component" value="Unassembled WGS sequence"/>
</dbReference>
<dbReference type="EMBL" id="SIHI01000013">
    <property type="protein sequence ID" value="TWT51526.1"/>
    <property type="molecule type" value="Genomic_DNA"/>
</dbReference>
<dbReference type="InterPro" id="IPR014923">
    <property type="entry name" value="DUF1802"/>
</dbReference>
<evidence type="ECO:0000313" key="2">
    <source>
        <dbReference type="Proteomes" id="UP000317243"/>
    </source>
</evidence>
<keyword evidence="2" id="KW-1185">Reference proteome</keyword>
<organism evidence="1 2">
    <name type="scientific">Thalassoglobus neptunius</name>
    <dbReference type="NCBI Taxonomy" id="1938619"/>
    <lineage>
        <taxon>Bacteria</taxon>
        <taxon>Pseudomonadati</taxon>
        <taxon>Planctomycetota</taxon>
        <taxon>Planctomycetia</taxon>
        <taxon>Planctomycetales</taxon>
        <taxon>Planctomycetaceae</taxon>
        <taxon>Thalassoglobus</taxon>
    </lineage>
</organism>
<dbReference type="Pfam" id="PF08819">
    <property type="entry name" value="DUF1802"/>
    <property type="match status" value="1"/>
</dbReference>
<reference evidence="1 2" key="1">
    <citation type="submission" date="2019-02" db="EMBL/GenBank/DDBJ databases">
        <title>Deep-cultivation of Planctomycetes and their phenomic and genomic characterization uncovers novel biology.</title>
        <authorList>
            <person name="Wiegand S."/>
            <person name="Jogler M."/>
            <person name="Boedeker C."/>
            <person name="Pinto D."/>
            <person name="Vollmers J."/>
            <person name="Rivas-Marin E."/>
            <person name="Kohn T."/>
            <person name="Peeters S.H."/>
            <person name="Heuer A."/>
            <person name="Rast P."/>
            <person name="Oberbeckmann S."/>
            <person name="Bunk B."/>
            <person name="Jeske O."/>
            <person name="Meyerdierks A."/>
            <person name="Storesund J.E."/>
            <person name="Kallscheuer N."/>
            <person name="Luecker S."/>
            <person name="Lage O.M."/>
            <person name="Pohl T."/>
            <person name="Merkel B.J."/>
            <person name="Hornburger P."/>
            <person name="Mueller R.-W."/>
            <person name="Bruemmer F."/>
            <person name="Labrenz M."/>
            <person name="Spormann A.M."/>
            <person name="Op Den Camp H."/>
            <person name="Overmann J."/>
            <person name="Amann R."/>
            <person name="Jetten M.S.M."/>
            <person name="Mascher T."/>
            <person name="Medema M.H."/>
            <person name="Devos D.P."/>
            <person name="Kaster A.-K."/>
            <person name="Ovreas L."/>
            <person name="Rohde M."/>
            <person name="Galperin M.Y."/>
            <person name="Jogler C."/>
        </authorList>
    </citation>
    <scope>NUCLEOTIDE SEQUENCE [LARGE SCALE GENOMIC DNA]</scope>
    <source>
        <strain evidence="1 2">KOR42</strain>
    </source>
</reference>
<comment type="caution">
    <text evidence="1">The sequence shown here is derived from an EMBL/GenBank/DDBJ whole genome shotgun (WGS) entry which is preliminary data.</text>
</comment>